<evidence type="ECO:0000256" key="3">
    <source>
        <dbReference type="ARBA" id="ARBA00022723"/>
    </source>
</evidence>
<dbReference type="EC" id="3.4.24.-" evidence="9"/>
<organism evidence="9">
    <name type="scientific">Nakamurella sp. A5-74</name>
    <dbReference type="NCBI Taxonomy" id="3158264"/>
    <lineage>
        <taxon>Bacteria</taxon>
        <taxon>Bacillati</taxon>
        <taxon>Actinomycetota</taxon>
        <taxon>Actinomycetes</taxon>
        <taxon>Nakamurellales</taxon>
        <taxon>Nakamurellaceae</taxon>
        <taxon>Nakamurella</taxon>
    </lineage>
</organism>
<dbReference type="GO" id="GO:0046872">
    <property type="term" value="F:metal ion binding"/>
    <property type="evidence" value="ECO:0007669"/>
    <property type="project" value="UniProtKB-UniRule"/>
</dbReference>
<comment type="similarity">
    <text evidence="1 7">Belongs to the peptidase M3 family.</text>
</comment>
<dbReference type="EMBL" id="CP159218">
    <property type="protein sequence ID" value="XCG63270.1"/>
    <property type="molecule type" value="Genomic_DNA"/>
</dbReference>
<name>A0AAU8DLW7_9ACTN</name>
<dbReference type="AlphaFoldDB" id="A0AAU8DLW7"/>
<dbReference type="GO" id="GO:0006508">
    <property type="term" value="P:proteolysis"/>
    <property type="evidence" value="ECO:0007669"/>
    <property type="project" value="UniProtKB-KW"/>
</dbReference>
<dbReference type="FunFam" id="3.40.390.10:FF:000009">
    <property type="entry name" value="Oligopeptidase A"/>
    <property type="match status" value="1"/>
</dbReference>
<comment type="cofactor">
    <cofactor evidence="7">
        <name>Zn(2+)</name>
        <dbReference type="ChEBI" id="CHEBI:29105"/>
    </cofactor>
    <text evidence="7">Binds 1 zinc ion.</text>
</comment>
<protein>
    <submittedName>
        <fullName evidence="9">M3 family metallopeptidase</fullName>
        <ecNumber evidence="9">3.4.24.-</ecNumber>
    </submittedName>
</protein>
<dbReference type="InterPro" id="IPR001567">
    <property type="entry name" value="Pept_M3A_M3B_dom"/>
</dbReference>
<reference evidence="9" key="1">
    <citation type="submission" date="2024-05" db="EMBL/GenBank/DDBJ databases">
        <authorList>
            <person name="Cai S.Y."/>
            <person name="Jin L.M."/>
            <person name="Li H.R."/>
        </authorList>
    </citation>
    <scope>NUCLEOTIDE SEQUENCE</scope>
    <source>
        <strain evidence="9">A5-74</strain>
    </source>
</reference>
<dbReference type="GO" id="GO:0004180">
    <property type="term" value="F:carboxypeptidase activity"/>
    <property type="evidence" value="ECO:0007669"/>
    <property type="project" value="TreeGrafter"/>
</dbReference>
<dbReference type="PANTHER" id="PTHR43660:SF1">
    <property type="entry name" value="DIPEPTIDYL CARBOXYPEPTIDASE"/>
    <property type="match status" value="1"/>
</dbReference>
<dbReference type="RefSeq" id="WP_353648885.1">
    <property type="nucleotide sequence ID" value="NZ_CP159218.1"/>
</dbReference>
<keyword evidence="4 7" id="KW-0378">Hydrolase</keyword>
<dbReference type="InterPro" id="IPR045090">
    <property type="entry name" value="Pept_M3A_M3B"/>
</dbReference>
<dbReference type="SUPFAM" id="SSF55486">
    <property type="entry name" value="Metalloproteases ('zincins'), catalytic domain"/>
    <property type="match status" value="1"/>
</dbReference>
<dbReference type="Pfam" id="PF01432">
    <property type="entry name" value="Peptidase_M3"/>
    <property type="match status" value="1"/>
</dbReference>
<accession>A0AAU8DLW7</accession>
<dbReference type="CDD" id="cd06456">
    <property type="entry name" value="M3A_DCP"/>
    <property type="match status" value="1"/>
</dbReference>
<dbReference type="GO" id="GO:0005829">
    <property type="term" value="C:cytosol"/>
    <property type="evidence" value="ECO:0007669"/>
    <property type="project" value="TreeGrafter"/>
</dbReference>
<dbReference type="Gene3D" id="1.10.1370.40">
    <property type="match status" value="3"/>
</dbReference>
<sequence>MSAPPAPTPPLPADNPFARPSDLPFGLPRFADIELEHYLPAWEHFAAEHLAEIAAIVADPAVPDFENTLVALERSGQGLNRVALVFFNLVGSMATADMQQLEAELSPRLAAHFDEIKLNPDLFQRIDAVHRGRFDLALDAQQIALVERHHADFVLAGARLDAQGRDELKSLNQQVATLGSIFQRQLLADTEASALLLTGAEMVGVGADAMAATAAAAEKRGEQGHLVALGLPSQQPLLASLGDRDVRARLYEASVNRASAGETDNAPIAQQIAVLRARSAQLLGFDTYADLVASDQTARTSAAVDAMLSRMVRPAAARRAAEAELLQEFASRDGIDLEPWDWSYYASQVEAERFQVDTAQLKPYFELERVLVDGVFHAAERLYGITFRPRPDLVGYHPEVRVWEVVDHPASGEETILGLYLGDFFARDIKRGGAWMTNFVEQSHLLGTKPVILNVLNVAQAPEGTPTLLTLDEVRTFFHEFGHCLHGLFSDVTYPRLSGTSVPRDFVEFPSQVNEMWALEPEIVRNYARHVETGEVLPQLMLDALHRASVWGQGQGTSEMLGATLLDQAWHRIQSDEDIDDPIDFEEQSLVAAGIADELVPPRYRTTYFQHIFAGLGGYAAGYYSYLWSEVLDADTVEWFRSNGGLTRENGDTFRRKLLAVGSTRDPMTSFADVVGREPDITPLLRRRGLLDDADGDEGA</sequence>
<keyword evidence="3 7" id="KW-0479">Metal-binding</keyword>
<evidence type="ECO:0000313" key="9">
    <source>
        <dbReference type="EMBL" id="XCG63270.1"/>
    </source>
</evidence>
<evidence type="ECO:0000256" key="6">
    <source>
        <dbReference type="ARBA" id="ARBA00023049"/>
    </source>
</evidence>
<dbReference type="InterPro" id="IPR034005">
    <property type="entry name" value="M3A_DCP"/>
</dbReference>
<keyword evidence="6 7" id="KW-0482">Metalloprotease</keyword>
<proteinExistence type="inferred from homology"/>
<evidence type="ECO:0000256" key="7">
    <source>
        <dbReference type="RuleBase" id="RU003435"/>
    </source>
</evidence>
<gene>
    <name evidence="9" type="ORF">ABLG96_19025</name>
</gene>
<keyword evidence="5 7" id="KW-0862">Zinc</keyword>
<evidence type="ECO:0000256" key="4">
    <source>
        <dbReference type="ARBA" id="ARBA00022801"/>
    </source>
</evidence>
<evidence type="ECO:0000259" key="8">
    <source>
        <dbReference type="Pfam" id="PF01432"/>
    </source>
</evidence>
<evidence type="ECO:0000256" key="1">
    <source>
        <dbReference type="ARBA" id="ARBA00006040"/>
    </source>
</evidence>
<evidence type="ECO:0000256" key="5">
    <source>
        <dbReference type="ARBA" id="ARBA00022833"/>
    </source>
</evidence>
<keyword evidence="2 7" id="KW-0645">Protease</keyword>
<feature type="domain" description="Peptidase M3A/M3B catalytic" evidence="8">
    <location>
        <begin position="238"/>
        <end position="689"/>
    </location>
</feature>
<dbReference type="PANTHER" id="PTHR43660">
    <property type="entry name" value="DIPEPTIDYL CARBOXYPEPTIDASE"/>
    <property type="match status" value="1"/>
</dbReference>
<dbReference type="GO" id="GO:0004222">
    <property type="term" value="F:metalloendopeptidase activity"/>
    <property type="evidence" value="ECO:0007669"/>
    <property type="project" value="InterPro"/>
</dbReference>
<evidence type="ECO:0000256" key="2">
    <source>
        <dbReference type="ARBA" id="ARBA00022670"/>
    </source>
</evidence>